<feature type="transmembrane region" description="Helical" evidence="6">
    <location>
        <begin position="244"/>
        <end position="268"/>
    </location>
</feature>
<feature type="transmembrane region" description="Helical" evidence="6">
    <location>
        <begin position="53"/>
        <end position="77"/>
    </location>
</feature>
<dbReference type="EMBL" id="AQQR01000009">
    <property type="protein sequence ID" value="OWU71513.1"/>
    <property type="molecule type" value="Genomic_DNA"/>
</dbReference>
<dbReference type="PANTHER" id="PTHR30250:SF11">
    <property type="entry name" value="O-ANTIGEN TRANSPORTER-RELATED"/>
    <property type="match status" value="1"/>
</dbReference>
<dbReference type="InterPro" id="IPR050833">
    <property type="entry name" value="Poly_Biosynth_Transport"/>
</dbReference>
<feature type="transmembrane region" description="Helical" evidence="6">
    <location>
        <begin position="98"/>
        <end position="121"/>
    </location>
</feature>
<gene>
    <name evidence="7" type="ORF">ATO3_18900</name>
</gene>
<keyword evidence="4 6" id="KW-1133">Transmembrane helix</keyword>
<reference evidence="7 8" key="1">
    <citation type="submission" date="2013-04" db="EMBL/GenBank/DDBJ databases">
        <title>Oceanicola sp. 22II1-22F33 Genome Sequencing.</title>
        <authorList>
            <person name="Lai Q."/>
            <person name="Li G."/>
            <person name="Shao Z."/>
        </authorList>
    </citation>
    <scope>NUCLEOTIDE SEQUENCE [LARGE SCALE GENOMIC DNA]</scope>
    <source>
        <strain evidence="7 8">22II1-22F33</strain>
    </source>
</reference>
<accession>A0A225NEY5</accession>
<feature type="transmembrane region" description="Helical" evidence="6">
    <location>
        <begin position="319"/>
        <end position="338"/>
    </location>
</feature>
<feature type="transmembrane region" description="Helical" evidence="6">
    <location>
        <begin position="387"/>
        <end position="404"/>
    </location>
</feature>
<evidence type="ECO:0000256" key="2">
    <source>
        <dbReference type="ARBA" id="ARBA00022475"/>
    </source>
</evidence>
<name>A0A225NEY5_9RHOB</name>
<dbReference type="RefSeq" id="WP_088651465.1">
    <property type="nucleotide sequence ID" value="NZ_AQQR01000009.1"/>
</dbReference>
<comment type="subcellular location">
    <subcellularLocation>
        <location evidence="1">Cell membrane</location>
        <topology evidence="1">Multi-pass membrane protein</topology>
    </subcellularLocation>
</comment>
<sequence>MTFLPSSLVKGSVGRRLVSGAGANFLGKVWVLLVQLLFVPVMTAKWGVEGFGVWLMITTIPTYLALSDFGFAMAGGVELTSSVAKGDQDSALKALQTTWVFITSISAIFVAVVFLAAVLWLNLSGSTFAEPFTKSEVFWAICLVTGAAALSLQMTVQKIVFQATHKYALGTILMDLSNFIVSMCVLFSVILGHGIVVAAAVQFVGRLVCALAYMKTRHFYEPWATVGTKHFDKATLKRLFRPSLGALTLTLANSFALQGVVLTIGWALGPGYAAIFATCRMLTRIPLQFSGLLVRASLPELTRSQSQNDPKLTKQLTYWNLRFGLGVLIPSFVLLGILGPTLIDYMSHGEMNAGHLDFLMLGLAAALSGSWTIVGTRLIALNRQGEFAHIALMLYLIVALVPFVSSEDLLLVYLAMILSDAILLYVVNLKDRQ</sequence>
<evidence type="ECO:0000313" key="8">
    <source>
        <dbReference type="Proteomes" id="UP000215377"/>
    </source>
</evidence>
<evidence type="ECO:0000256" key="3">
    <source>
        <dbReference type="ARBA" id="ARBA00022692"/>
    </source>
</evidence>
<protein>
    <recommendedName>
        <fullName evidence="9">Polysaccharide biosynthesis protein</fullName>
    </recommendedName>
</protein>
<dbReference type="AlphaFoldDB" id="A0A225NEY5"/>
<keyword evidence="2" id="KW-1003">Cell membrane</keyword>
<dbReference type="Proteomes" id="UP000215377">
    <property type="component" value="Unassembled WGS sequence"/>
</dbReference>
<evidence type="ECO:0000256" key="4">
    <source>
        <dbReference type="ARBA" id="ARBA00022989"/>
    </source>
</evidence>
<dbReference type="InterPro" id="IPR002797">
    <property type="entry name" value="Polysacc_synth"/>
</dbReference>
<dbReference type="PANTHER" id="PTHR30250">
    <property type="entry name" value="PST FAMILY PREDICTED COLANIC ACID TRANSPORTER"/>
    <property type="match status" value="1"/>
</dbReference>
<feature type="transmembrane region" description="Helical" evidence="6">
    <location>
        <begin position="137"/>
        <end position="156"/>
    </location>
</feature>
<feature type="transmembrane region" description="Helical" evidence="6">
    <location>
        <begin position="21"/>
        <end position="41"/>
    </location>
</feature>
<evidence type="ECO:0000256" key="5">
    <source>
        <dbReference type="ARBA" id="ARBA00023136"/>
    </source>
</evidence>
<feature type="transmembrane region" description="Helical" evidence="6">
    <location>
        <begin position="358"/>
        <end position="380"/>
    </location>
</feature>
<evidence type="ECO:0000256" key="6">
    <source>
        <dbReference type="SAM" id="Phobius"/>
    </source>
</evidence>
<organism evidence="7 8">
    <name type="scientific">Marinibacterium profundimaris</name>
    <dbReference type="NCBI Taxonomy" id="1679460"/>
    <lineage>
        <taxon>Bacteria</taxon>
        <taxon>Pseudomonadati</taxon>
        <taxon>Pseudomonadota</taxon>
        <taxon>Alphaproteobacteria</taxon>
        <taxon>Rhodobacterales</taxon>
        <taxon>Paracoccaceae</taxon>
        <taxon>Marinibacterium</taxon>
    </lineage>
</organism>
<feature type="transmembrane region" description="Helical" evidence="6">
    <location>
        <begin position="410"/>
        <end position="427"/>
    </location>
</feature>
<keyword evidence="5 6" id="KW-0472">Membrane</keyword>
<keyword evidence="8" id="KW-1185">Reference proteome</keyword>
<dbReference type="GO" id="GO:0005886">
    <property type="term" value="C:plasma membrane"/>
    <property type="evidence" value="ECO:0007669"/>
    <property type="project" value="UniProtKB-SubCell"/>
</dbReference>
<dbReference type="OrthoDB" id="7011692at2"/>
<proteinExistence type="predicted"/>
<feature type="transmembrane region" description="Helical" evidence="6">
    <location>
        <begin position="168"/>
        <end position="189"/>
    </location>
</feature>
<keyword evidence="3 6" id="KW-0812">Transmembrane</keyword>
<dbReference type="Pfam" id="PF01943">
    <property type="entry name" value="Polysacc_synt"/>
    <property type="match status" value="1"/>
</dbReference>
<evidence type="ECO:0000256" key="1">
    <source>
        <dbReference type="ARBA" id="ARBA00004651"/>
    </source>
</evidence>
<comment type="caution">
    <text evidence="7">The sequence shown here is derived from an EMBL/GenBank/DDBJ whole genome shotgun (WGS) entry which is preliminary data.</text>
</comment>
<evidence type="ECO:0008006" key="9">
    <source>
        <dbReference type="Google" id="ProtNLM"/>
    </source>
</evidence>
<evidence type="ECO:0000313" key="7">
    <source>
        <dbReference type="EMBL" id="OWU71513.1"/>
    </source>
</evidence>